<feature type="compositionally biased region" description="Low complexity" evidence="5">
    <location>
        <begin position="685"/>
        <end position="718"/>
    </location>
</feature>
<keyword evidence="1 3" id="KW-0863">Zinc-finger</keyword>
<reference evidence="8 9" key="1">
    <citation type="submission" date="2025-04" db="UniProtKB">
        <authorList>
            <consortium name="RefSeq"/>
        </authorList>
    </citation>
    <scope>IDENTIFICATION</scope>
    <source>
        <tissue evidence="8 9">Sperm</tissue>
    </source>
</reference>
<feature type="region of interest" description="Disordered" evidence="5">
    <location>
        <begin position="506"/>
        <end position="552"/>
    </location>
</feature>
<dbReference type="PANTHER" id="PTHR28634:SF1">
    <property type="entry name" value="ZINC FINGER B-BOX DOMAIN-CONTAINING PROTEIN 1"/>
    <property type="match status" value="1"/>
</dbReference>
<keyword evidence="4" id="KW-0175">Coiled coil</keyword>
<dbReference type="Pfam" id="PF22586">
    <property type="entry name" value="ANCHR-like_BBOX"/>
    <property type="match status" value="1"/>
</dbReference>
<dbReference type="AlphaFoldDB" id="A0AAJ7XE44"/>
<dbReference type="RefSeq" id="XP_032831081.1">
    <property type="nucleotide sequence ID" value="XM_032975190.1"/>
</dbReference>
<feature type="compositionally biased region" description="Polar residues" evidence="5">
    <location>
        <begin position="211"/>
        <end position="224"/>
    </location>
</feature>
<feature type="compositionally biased region" description="Polar residues" evidence="5">
    <location>
        <begin position="586"/>
        <end position="603"/>
    </location>
</feature>
<evidence type="ECO:0000313" key="8">
    <source>
        <dbReference type="RefSeq" id="XP_032831081.1"/>
    </source>
</evidence>
<evidence type="ECO:0000256" key="2">
    <source>
        <dbReference type="ARBA" id="ARBA00022833"/>
    </source>
</evidence>
<evidence type="ECO:0000313" key="7">
    <source>
        <dbReference type="Proteomes" id="UP001318040"/>
    </source>
</evidence>
<dbReference type="CTD" id="79740"/>
<dbReference type="GO" id="GO:0008270">
    <property type="term" value="F:zinc ion binding"/>
    <property type="evidence" value="ECO:0007669"/>
    <property type="project" value="UniProtKB-KW"/>
</dbReference>
<sequence length="771" mass="82679">MERQGFVVLPGNKEPVSAKLKARSSAQALRGETLRLAVDNTELEEQLEKLRREGQRLREEKRQAGGFHWKTGKTGALTLPSNAVPRQGSKVGSGKVRIRVLKEQVEEVKKAIPVSSPQTKWVTEAKRAKKCGQCENKPALLVCVECGEDFCVPCFSRMHHKGALRSHRSHPIQQSETVTLTLTPDVVQRFKRDMGSAADGRDVRERGFPKFSNTTPPLSNTRAQDTGVGFTSPSPPSTEVSERRKLDGRAPGFGQRGLEEGAKSGQTIGPIEAEATQGGRRGGQIAGVRKPGGKETRGASGPGEVSSRRGDGGTGGGRGTLLEGDFSEEESSRAFQEAVAAWRGAAGPCSPGPERTTRGSVSVSVEAREEIPIPGKALLSLNFPENSALSYMDRLLLKKHRRTPIEGLGGEAAEWRMQERRSVQFDHGDENASGNLEERKYYVEIFAAPQASIREPRPESSLTIVEMAEGENFLEETEGFVLEEDGSPVNISYSDEVEPRYLAQHSPLLDGGREVSARTPRQQAPKPVTPSPRGDLDTSERGLTTEPSEDLKNVGSRIKLELPDYQGLQGFFSIGLSAGGEHSGSRHGQNGTDLNGSRPTCGTISARTNADAARTASASGAALSLLSGRHGDSRWRADNSLGLCADAELTKAVLEESRSHRQMGGSAYRPRSPATRLAAHRDAARSAASATARPSSSPSSSRSTSSPLTPLSLRPTRSGGPGRGVRMSGALDVESNRDSDEDEERIVGSLERELALAAVQNLQQGSPGESG</sequence>
<feature type="region of interest" description="Disordered" evidence="5">
    <location>
        <begin position="194"/>
        <end position="328"/>
    </location>
</feature>
<keyword evidence="2" id="KW-0862">Zinc</keyword>
<protein>
    <submittedName>
        <fullName evidence="8 9">Zinc finger B-box domain-containing protein 1 isoform X1</fullName>
    </submittedName>
</protein>
<dbReference type="PANTHER" id="PTHR28634">
    <property type="entry name" value="ZINC FINGER B-BOX DOMAIN-CONTAINING PROTEIN 1"/>
    <property type="match status" value="1"/>
</dbReference>
<organism evidence="7 8">
    <name type="scientific">Petromyzon marinus</name>
    <name type="common">Sea lamprey</name>
    <dbReference type="NCBI Taxonomy" id="7757"/>
    <lineage>
        <taxon>Eukaryota</taxon>
        <taxon>Metazoa</taxon>
        <taxon>Chordata</taxon>
        <taxon>Craniata</taxon>
        <taxon>Vertebrata</taxon>
        <taxon>Cyclostomata</taxon>
        <taxon>Hyperoartia</taxon>
        <taxon>Petromyzontiformes</taxon>
        <taxon>Petromyzontidae</taxon>
        <taxon>Petromyzon</taxon>
    </lineage>
</organism>
<keyword evidence="1 3" id="KW-0479">Metal-binding</keyword>
<evidence type="ECO:0000313" key="9">
    <source>
        <dbReference type="RefSeq" id="XP_032831082.1"/>
    </source>
</evidence>
<name>A0AAJ7XE44_PETMA</name>
<feature type="region of interest" description="Disordered" evidence="5">
    <location>
        <begin position="656"/>
        <end position="745"/>
    </location>
</feature>
<feature type="domain" description="B box-type" evidence="6">
    <location>
        <begin position="126"/>
        <end position="172"/>
    </location>
</feature>
<dbReference type="KEGG" id="pmrn:116954568"/>
<dbReference type="InterPro" id="IPR000315">
    <property type="entry name" value="Znf_B-box"/>
</dbReference>
<gene>
    <name evidence="8 9" type="primary">ZBBX</name>
</gene>
<dbReference type="SMART" id="SM00336">
    <property type="entry name" value="BBOX"/>
    <property type="match status" value="1"/>
</dbReference>
<accession>A0AAJ7XE44</accession>
<dbReference type="InterPro" id="IPR037688">
    <property type="entry name" value="ZBBX"/>
</dbReference>
<feature type="region of interest" description="Disordered" evidence="5">
    <location>
        <begin position="577"/>
        <end position="603"/>
    </location>
</feature>
<evidence type="ECO:0000256" key="1">
    <source>
        <dbReference type="ARBA" id="ARBA00022771"/>
    </source>
</evidence>
<feature type="coiled-coil region" evidence="4">
    <location>
        <begin position="33"/>
        <end position="63"/>
    </location>
</feature>
<evidence type="ECO:0000256" key="4">
    <source>
        <dbReference type="SAM" id="Coils"/>
    </source>
</evidence>
<evidence type="ECO:0000256" key="3">
    <source>
        <dbReference type="PROSITE-ProRule" id="PRU00024"/>
    </source>
</evidence>
<dbReference type="RefSeq" id="XP_032831082.1">
    <property type="nucleotide sequence ID" value="XM_032975191.1"/>
</dbReference>
<dbReference type="GeneID" id="116954568"/>
<dbReference type="Proteomes" id="UP001318040">
    <property type="component" value="Chromosome 55"/>
</dbReference>
<proteinExistence type="predicted"/>
<dbReference type="PROSITE" id="PS50119">
    <property type="entry name" value="ZF_BBOX"/>
    <property type="match status" value="1"/>
</dbReference>
<keyword evidence="7" id="KW-1185">Reference proteome</keyword>
<evidence type="ECO:0000259" key="6">
    <source>
        <dbReference type="PROSITE" id="PS50119"/>
    </source>
</evidence>
<evidence type="ECO:0000256" key="5">
    <source>
        <dbReference type="SAM" id="MobiDB-lite"/>
    </source>
</evidence>
<feature type="compositionally biased region" description="Basic and acidic residues" evidence="5">
    <location>
        <begin position="194"/>
        <end position="208"/>
    </location>
</feature>